<evidence type="ECO:0000313" key="4">
    <source>
        <dbReference type="Proteomes" id="UP000886523"/>
    </source>
</evidence>
<accession>A0A9P6DW01</accession>
<proteinExistence type="inferred from homology"/>
<dbReference type="Gene3D" id="3.40.30.10">
    <property type="entry name" value="Glutaredoxin"/>
    <property type="match status" value="1"/>
</dbReference>
<dbReference type="AlphaFoldDB" id="A0A9P6DW01"/>
<dbReference type="InterPro" id="IPR036249">
    <property type="entry name" value="Thioredoxin-like_sf"/>
</dbReference>
<gene>
    <name evidence="3" type="ORF">BS47DRAFT_1341460</name>
</gene>
<dbReference type="PANTHER" id="PTHR12452:SF0">
    <property type="entry name" value="THIOREDOXIN DOMAIN-CONTAINING PROTEIN 17"/>
    <property type="match status" value="1"/>
</dbReference>
<sequence>MTFIENPLPSLLTTIGGLAPPPRPYLIFYADIVDGKMWCGYCRDVEELVKAQFTADDSVTGIVLRVGDKATWKNPKHEYRDPHGYGLTAIPTIVRLEEGKEVARLVEDDVKNESKLAEFLKE</sequence>
<dbReference type="InterPro" id="IPR010357">
    <property type="entry name" value="TXNDC17_dom"/>
</dbReference>
<comment type="similarity">
    <text evidence="1">Belongs to the thioredoxin family.</text>
</comment>
<dbReference type="OrthoDB" id="78947at2759"/>
<dbReference type="InterPro" id="IPR045108">
    <property type="entry name" value="TXNDC17-like"/>
</dbReference>
<organism evidence="3 4">
    <name type="scientific">Hydnum rufescens UP504</name>
    <dbReference type="NCBI Taxonomy" id="1448309"/>
    <lineage>
        <taxon>Eukaryota</taxon>
        <taxon>Fungi</taxon>
        <taxon>Dikarya</taxon>
        <taxon>Basidiomycota</taxon>
        <taxon>Agaricomycotina</taxon>
        <taxon>Agaricomycetes</taxon>
        <taxon>Cantharellales</taxon>
        <taxon>Hydnaceae</taxon>
        <taxon>Hydnum</taxon>
    </lineage>
</organism>
<protein>
    <recommendedName>
        <fullName evidence="2">Thioredoxin domain-containing protein</fullName>
    </recommendedName>
</protein>
<dbReference type="EMBL" id="MU128945">
    <property type="protein sequence ID" value="KAF9515857.1"/>
    <property type="molecule type" value="Genomic_DNA"/>
</dbReference>
<evidence type="ECO:0000313" key="3">
    <source>
        <dbReference type="EMBL" id="KAF9515857.1"/>
    </source>
</evidence>
<dbReference type="PANTHER" id="PTHR12452">
    <property type="entry name" value="42-9-9 PROTEIN-RELATED"/>
    <property type="match status" value="1"/>
</dbReference>
<dbReference type="Pfam" id="PF06110">
    <property type="entry name" value="TXD17-like_Trx"/>
    <property type="match status" value="1"/>
</dbReference>
<name>A0A9P6DW01_9AGAM</name>
<dbReference type="GO" id="GO:0047134">
    <property type="term" value="F:protein-disulfide reductase [NAD(P)H] activity"/>
    <property type="evidence" value="ECO:0007669"/>
    <property type="project" value="InterPro"/>
</dbReference>
<keyword evidence="4" id="KW-1185">Reference proteome</keyword>
<dbReference type="SUPFAM" id="SSF52833">
    <property type="entry name" value="Thioredoxin-like"/>
    <property type="match status" value="1"/>
</dbReference>
<evidence type="ECO:0000259" key="2">
    <source>
        <dbReference type="Pfam" id="PF06110"/>
    </source>
</evidence>
<dbReference type="GO" id="GO:0005829">
    <property type="term" value="C:cytosol"/>
    <property type="evidence" value="ECO:0007669"/>
    <property type="project" value="TreeGrafter"/>
</dbReference>
<comment type="caution">
    <text evidence="3">The sequence shown here is derived from an EMBL/GenBank/DDBJ whole genome shotgun (WGS) entry which is preliminary data.</text>
</comment>
<reference evidence="3" key="1">
    <citation type="journal article" date="2020" name="Nat. Commun.">
        <title>Large-scale genome sequencing of mycorrhizal fungi provides insights into the early evolution of symbiotic traits.</title>
        <authorList>
            <person name="Miyauchi S."/>
            <person name="Kiss E."/>
            <person name="Kuo A."/>
            <person name="Drula E."/>
            <person name="Kohler A."/>
            <person name="Sanchez-Garcia M."/>
            <person name="Morin E."/>
            <person name="Andreopoulos B."/>
            <person name="Barry K.W."/>
            <person name="Bonito G."/>
            <person name="Buee M."/>
            <person name="Carver A."/>
            <person name="Chen C."/>
            <person name="Cichocki N."/>
            <person name="Clum A."/>
            <person name="Culley D."/>
            <person name="Crous P.W."/>
            <person name="Fauchery L."/>
            <person name="Girlanda M."/>
            <person name="Hayes R.D."/>
            <person name="Keri Z."/>
            <person name="LaButti K."/>
            <person name="Lipzen A."/>
            <person name="Lombard V."/>
            <person name="Magnuson J."/>
            <person name="Maillard F."/>
            <person name="Murat C."/>
            <person name="Nolan M."/>
            <person name="Ohm R.A."/>
            <person name="Pangilinan J."/>
            <person name="Pereira M.F."/>
            <person name="Perotto S."/>
            <person name="Peter M."/>
            <person name="Pfister S."/>
            <person name="Riley R."/>
            <person name="Sitrit Y."/>
            <person name="Stielow J.B."/>
            <person name="Szollosi G."/>
            <person name="Zifcakova L."/>
            <person name="Stursova M."/>
            <person name="Spatafora J.W."/>
            <person name="Tedersoo L."/>
            <person name="Vaario L.M."/>
            <person name="Yamada A."/>
            <person name="Yan M."/>
            <person name="Wang P."/>
            <person name="Xu J."/>
            <person name="Bruns T."/>
            <person name="Baldrian P."/>
            <person name="Vilgalys R."/>
            <person name="Dunand C."/>
            <person name="Henrissat B."/>
            <person name="Grigoriev I.V."/>
            <person name="Hibbett D."/>
            <person name="Nagy L.G."/>
            <person name="Martin F.M."/>
        </authorList>
    </citation>
    <scope>NUCLEOTIDE SEQUENCE</scope>
    <source>
        <strain evidence="3">UP504</strain>
    </source>
</reference>
<evidence type="ECO:0000256" key="1">
    <source>
        <dbReference type="ARBA" id="ARBA00008987"/>
    </source>
</evidence>
<dbReference type="Proteomes" id="UP000886523">
    <property type="component" value="Unassembled WGS sequence"/>
</dbReference>
<feature type="domain" description="Thioredoxin" evidence="2">
    <location>
        <begin position="25"/>
        <end position="122"/>
    </location>
</feature>